<evidence type="ECO:0000259" key="1">
    <source>
        <dbReference type="Pfam" id="PF13408"/>
    </source>
</evidence>
<dbReference type="EMBL" id="JACHJQ010000016">
    <property type="protein sequence ID" value="MBB4912720.1"/>
    <property type="molecule type" value="Genomic_DNA"/>
</dbReference>
<comment type="caution">
    <text evidence="2">The sequence shown here is derived from an EMBL/GenBank/DDBJ whole genome shotgun (WGS) entry which is preliminary data.</text>
</comment>
<proteinExistence type="predicted"/>
<protein>
    <recommendedName>
        <fullName evidence="1">Recombinase zinc beta ribbon domain-containing protein</fullName>
    </recommendedName>
</protein>
<dbReference type="InterPro" id="IPR038109">
    <property type="entry name" value="DNA_bind_recomb_sf"/>
</dbReference>
<evidence type="ECO:0000313" key="3">
    <source>
        <dbReference type="Proteomes" id="UP000520767"/>
    </source>
</evidence>
<sequence length="153" mass="17203">MQDWVISKQIVHPPLVTEQDFVAAQAIRAARPTEDGATRVYLLAGLVRCRPCGRRMDAHWVNNRAGYRCRHGHTSAQRATSHRAKNLYVREDHILANLPVQLAVLELDDELDLEERGSGDSGQRRDLAERMRKFDLTIVCDTAGWSVETAATA</sequence>
<reference evidence="2 3" key="1">
    <citation type="submission" date="2020-08" db="EMBL/GenBank/DDBJ databases">
        <title>Genomic Encyclopedia of Type Strains, Phase III (KMG-III): the genomes of soil and plant-associated and newly described type strains.</title>
        <authorList>
            <person name="Whitman W."/>
        </authorList>
    </citation>
    <scope>NUCLEOTIDE SEQUENCE [LARGE SCALE GENOMIC DNA]</scope>
    <source>
        <strain evidence="2 3">CECT 8960</strain>
    </source>
</reference>
<dbReference type="Gene3D" id="3.90.1750.20">
    <property type="entry name" value="Putative Large Serine Recombinase, Chain B, Domain 2"/>
    <property type="match status" value="1"/>
</dbReference>
<dbReference type="AlphaFoldDB" id="A0A7W7VK55"/>
<dbReference type="Pfam" id="PF13408">
    <property type="entry name" value="Zn_ribbon_recom"/>
    <property type="match status" value="1"/>
</dbReference>
<evidence type="ECO:0000313" key="2">
    <source>
        <dbReference type="EMBL" id="MBB4912720.1"/>
    </source>
</evidence>
<dbReference type="InterPro" id="IPR025827">
    <property type="entry name" value="Zn_ribbon_recom_dom"/>
</dbReference>
<keyword evidence="3" id="KW-1185">Reference proteome</keyword>
<dbReference type="Proteomes" id="UP000520767">
    <property type="component" value="Unassembled WGS sequence"/>
</dbReference>
<dbReference type="RefSeq" id="WP_311771587.1">
    <property type="nucleotide sequence ID" value="NZ_JACHJQ010000016.1"/>
</dbReference>
<organism evidence="2 3">
    <name type="scientific">Actinophytocola algeriensis</name>
    <dbReference type="NCBI Taxonomy" id="1768010"/>
    <lineage>
        <taxon>Bacteria</taxon>
        <taxon>Bacillati</taxon>
        <taxon>Actinomycetota</taxon>
        <taxon>Actinomycetes</taxon>
        <taxon>Pseudonocardiales</taxon>
        <taxon>Pseudonocardiaceae</taxon>
    </lineage>
</organism>
<name>A0A7W7VK55_9PSEU</name>
<feature type="domain" description="Recombinase zinc beta ribbon" evidence="1">
    <location>
        <begin position="42"/>
        <end position="94"/>
    </location>
</feature>
<gene>
    <name evidence="2" type="ORF">FHR82_008994</name>
</gene>
<accession>A0A7W7VK55</accession>